<keyword evidence="2" id="KW-1185">Reference proteome</keyword>
<dbReference type="InterPro" id="IPR036249">
    <property type="entry name" value="Thioredoxin-like_sf"/>
</dbReference>
<dbReference type="GO" id="GO:0016853">
    <property type="term" value="F:isomerase activity"/>
    <property type="evidence" value="ECO:0007669"/>
    <property type="project" value="UniProtKB-KW"/>
</dbReference>
<dbReference type="Pfam" id="PF22234">
    <property type="entry name" value="Rv2466c-like"/>
    <property type="match status" value="1"/>
</dbReference>
<proteinExistence type="predicted"/>
<dbReference type="EMBL" id="FUFA01000005">
    <property type="protein sequence ID" value="SPM36129.1"/>
    <property type="molecule type" value="Genomic_DNA"/>
</dbReference>
<dbReference type="Gene3D" id="3.40.30.10">
    <property type="entry name" value="Glutaredoxin"/>
    <property type="match status" value="1"/>
</dbReference>
<evidence type="ECO:0000313" key="2">
    <source>
        <dbReference type="Proteomes" id="UP000240988"/>
    </source>
</evidence>
<dbReference type="Proteomes" id="UP000240988">
    <property type="component" value="Unassembled WGS sequence"/>
</dbReference>
<accession>A0A2U3NX87</accession>
<protein>
    <submittedName>
        <fullName evidence="1">Protein-disulfide isomerase</fullName>
    </submittedName>
</protein>
<evidence type="ECO:0000313" key="1">
    <source>
        <dbReference type="EMBL" id="SPM36129.1"/>
    </source>
</evidence>
<dbReference type="SUPFAM" id="SSF52833">
    <property type="entry name" value="Thioredoxin-like"/>
    <property type="match status" value="1"/>
</dbReference>
<dbReference type="STRING" id="1841860.GCA_900157375_03971"/>
<name>A0A2U3NX87_9MYCO</name>
<organism evidence="1 2">
    <name type="scientific">Mycobacterium rhizamassiliense</name>
    <dbReference type="NCBI Taxonomy" id="1841860"/>
    <lineage>
        <taxon>Bacteria</taxon>
        <taxon>Bacillati</taxon>
        <taxon>Actinomycetota</taxon>
        <taxon>Actinomycetes</taxon>
        <taxon>Mycobacteriales</taxon>
        <taxon>Mycobacteriaceae</taxon>
        <taxon>Mycobacterium</taxon>
    </lineage>
</organism>
<gene>
    <name evidence="1" type="ORF">MRAB57_3968</name>
</gene>
<dbReference type="InterPro" id="IPR053977">
    <property type="entry name" value="Rv2466c-like"/>
</dbReference>
<sequence length="247" mass="27820">MRYRVVDNVVGTKESVMSVSVDFHFDPMCPFAFQTSLWIRDVRAQLGIDIQWRFFSLEEVNRVEGKKHPWERDWSYGWSLMRIGALLGRTDMALLDRWYAAIGRELHTLGGKPHDPVVARRLLGEIGAGESILDAALDDPTTHDQVRADHQRVVDAGGYGVPTLFIDGQCVFGPVLVDPPTGLDALKLWNMVIGMVELPHVYELQRPKSQTDVELIARSLRPYLDGRDWVSINRGEVIDLDGLAGGR</sequence>
<keyword evidence="1" id="KW-0413">Isomerase</keyword>
<reference evidence="1 2" key="1">
    <citation type="submission" date="2017-01" db="EMBL/GenBank/DDBJ databases">
        <authorList>
            <consortium name="Urmite Genomes"/>
        </authorList>
    </citation>
    <scope>NUCLEOTIDE SEQUENCE [LARGE SCALE GENOMIC DNA]</scope>
    <source>
        <strain evidence="1 2">AB57</strain>
    </source>
</reference>
<dbReference type="AlphaFoldDB" id="A0A2U3NX87"/>